<accession>A0ABV3GUW3</accession>
<evidence type="ECO:0000313" key="3">
    <source>
        <dbReference type="EMBL" id="MEV4284061.1"/>
    </source>
</evidence>
<keyword evidence="2" id="KW-0812">Transmembrane</keyword>
<feature type="region of interest" description="Disordered" evidence="1">
    <location>
        <begin position="66"/>
        <end position="89"/>
    </location>
</feature>
<sequence length="250" mass="25268">MGGGQRNFELSVPQILGSALAAVTAAVAASFLGVAGTVIGAAVMSVGSTVGTAVYTHYLKRTGERVRLRAGSPGREEEASGSGAGGDTLVMPVVEAGEPPRRLPWGRVALAAGLVFAVSMGGILVYQAAAHQTVHEQVTGGTTRHKPATSDRRTPSGPTVRASVPAVPVATPEADVTRTPAPTPSATPTVTTTVTATPTAPPAPTATAGQEPAEPQQSATAPPEPEPTQVDEAPEPDHPEAEAQPSTWSR</sequence>
<gene>
    <name evidence="3" type="ORF">AB0K40_01010</name>
</gene>
<organism evidence="3 4">
    <name type="scientific">Nonomuraea bangladeshensis</name>
    <dbReference type="NCBI Taxonomy" id="404385"/>
    <lineage>
        <taxon>Bacteria</taxon>
        <taxon>Bacillati</taxon>
        <taxon>Actinomycetota</taxon>
        <taxon>Actinomycetes</taxon>
        <taxon>Streptosporangiales</taxon>
        <taxon>Streptosporangiaceae</taxon>
        <taxon>Nonomuraea</taxon>
    </lineage>
</organism>
<feature type="transmembrane region" description="Helical" evidence="2">
    <location>
        <begin position="38"/>
        <end position="59"/>
    </location>
</feature>
<protein>
    <submittedName>
        <fullName evidence="3">Uncharacterized protein</fullName>
    </submittedName>
</protein>
<feature type="transmembrane region" description="Helical" evidence="2">
    <location>
        <begin position="108"/>
        <end position="129"/>
    </location>
</feature>
<feature type="transmembrane region" description="Helical" evidence="2">
    <location>
        <begin position="12"/>
        <end position="32"/>
    </location>
</feature>
<evidence type="ECO:0000256" key="1">
    <source>
        <dbReference type="SAM" id="MobiDB-lite"/>
    </source>
</evidence>
<dbReference type="RefSeq" id="WP_364444193.1">
    <property type="nucleotide sequence ID" value="NZ_JBFARM010000001.1"/>
</dbReference>
<proteinExistence type="predicted"/>
<reference evidence="3 4" key="1">
    <citation type="submission" date="2024-06" db="EMBL/GenBank/DDBJ databases">
        <title>The Natural Products Discovery Center: Release of the First 8490 Sequenced Strains for Exploring Actinobacteria Biosynthetic Diversity.</title>
        <authorList>
            <person name="Kalkreuter E."/>
            <person name="Kautsar S.A."/>
            <person name="Yang D."/>
            <person name="Bader C.D."/>
            <person name="Teijaro C.N."/>
            <person name="Fluegel L."/>
            <person name="Davis C.M."/>
            <person name="Simpson J.R."/>
            <person name="Lauterbach L."/>
            <person name="Steele A.D."/>
            <person name="Gui C."/>
            <person name="Meng S."/>
            <person name="Li G."/>
            <person name="Viehrig K."/>
            <person name="Ye F."/>
            <person name="Su P."/>
            <person name="Kiefer A.F."/>
            <person name="Nichols A."/>
            <person name="Cepeda A.J."/>
            <person name="Yan W."/>
            <person name="Fan B."/>
            <person name="Jiang Y."/>
            <person name="Adhikari A."/>
            <person name="Zheng C.-J."/>
            <person name="Schuster L."/>
            <person name="Cowan T.M."/>
            <person name="Smanski M.J."/>
            <person name="Chevrette M.G."/>
            <person name="De Carvalho L.P.S."/>
            <person name="Shen B."/>
        </authorList>
    </citation>
    <scope>NUCLEOTIDE SEQUENCE [LARGE SCALE GENOMIC DNA]</scope>
    <source>
        <strain evidence="3 4">NPDC049574</strain>
    </source>
</reference>
<keyword evidence="4" id="KW-1185">Reference proteome</keyword>
<evidence type="ECO:0000256" key="2">
    <source>
        <dbReference type="SAM" id="Phobius"/>
    </source>
</evidence>
<evidence type="ECO:0000313" key="4">
    <source>
        <dbReference type="Proteomes" id="UP001552427"/>
    </source>
</evidence>
<keyword evidence="2" id="KW-0472">Membrane</keyword>
<comment type="caution">
    <text evidence="3">The sequence shown here is derived from an EMBL/GenBank/DDBJ whole genome shotgun (WGS) entry which is preliminary data.</text>
</comment>
<dbReference type="Proteomes" id="UP001552427">
    <property type="component" value="Unassembled WGS sequence"/>
</dbReference>
<keyword evidence="2" id="KW-1133">Transmembrane helix</keyword>
<feature type="compositionally biased region" description="Low complexity" evidence="1">
    <location>
        <begin position="177"/>
        <end position="198"/>
    </location>
</feature>
<name>A0ABV3GUW3_9ACTN</name>
<dbReference type="EMBL" id="JBFARM010000001">
    <property type="protein sequence ID" value="MEV4284061.1"/>
    <property type="molecule type" value="Genomic_DNA"/>
</dbReference>
<feature type="region of interest" description="Disordered" evidence="1">
    <location>
        <begin position="136"/>
        <end position="250"/>
    </location>
</feature>